<dbReference type="AlphaFoldDB" id="A0A423PWM5"/>
<keyword evidence="4" id="KW-1185">Reference proteome</keyword>
<dbReference type="Gene3D" id="2.40.128.110">
    <property type="entry name" value="Lipid/polyisoprenoid-binding, YceI-like"/>
    <property type="match status" value="1"/>
</dbReference>
<evidence type="ECO:0000313" key="4">
    <source>
        <dbReference type="Proteomes" id="UP000285310"/>
    </source>
</evidence>
<dbReference type="PANTHER" id="PTHR34406">
    <property type="entry name" value="PROTEIN YCEI"/>
    <property type="match status" value="1"/>
</dbReference>
<reference evidence="3 4" key="1">
    <citation type="submission" date="2013-10" db="EMBL/GenBank/DDBJ databases">
        <title>Salinisphaera japonica YTM-1 Genome Sequencing.</title>
        <authorList>
            <person name="Lai Q."/>
            <person name="Li C."/>
            <person name="Shao Z."/>
        </authorList>
    </citation>
    <scope>NUCLEOTIDE SEQUENCE [LARGE SCALE GENOMIC DNA]</scope>
    <source>
        <strain evidence="3 4">YTM-1</strain>
    </source>
</reference>
<feature type="chain" id="PRO_5019259542" description="Lipid/polyisoprenoid-binding YceI-like domain-containing protein" evidence="1">
    <location>
        <begin position="23"/>
        <end position="218"/>
    </location>
</feature>
<keyword evidence="1" id="KW-0732">Signal</keyword>
<dbReference type="PANTHER" id="PTHR34406:SF1">
    <property type="entry name" value="PROTEIN YCEI"/>
    <property type="match status" value="1"/>
</dbReference>
<gene>
    <name evidence="3" type="ORF">SAJA_05105</name>
</gene>
<protein>
    <recommendedName>
        <fullName evidence="2">Lipid/polyisoprenoid-binding YceI-like domain-containing protein</fullName>
    </recommendedName>
</protein>
<evidence type="ECO:0000256" key="1">
    <source>
        <dbReference type="SAM" id="SignalP"/>
    </source>
</evidence>
<proteinExistence type="predicted"/>
<accession>A0A423PWM5</accession>
<dbReference type="OrthoDB" id="9811006at2"/>
<comment type="caution">
    <text evidence="3">The sequence shown here is derived from an EMBL/GenBank/DDBJ whole genome shotgun (WGS) entry which is preliminary data.</text>
</comment>
<dbReference type="InterPro" id="IPR007372">
    <property type="entry name" value="Lipid/polyisoprenoid-bd_YceI"/>
</dbReference>
<dbReference type="RefSeq" id="WP_123657562.1">
    <property type="nucleotide sequence ID" value="NZ_AYKG01000012.1"/>
</dbReference>
<feature type="domain" description="Lipid/polyisoprenoid-binding YceI-like" evidence="2">
    <location>
        <begin position="31"/>
        <end position="197"/>
    </location>
</feature>
<dbReference type="EMBL" id="AYKG01000012">
    <property type="protein sequence ID" value="ROO30018.1"/>
    <property type="molecule type" value="Genomic_DNA"/>
</dbReference>
<dbReference type="InParanoid" id="A0A423PWM5"/>
<dbReference type="Proteomes" id="UP000285310">
    <property type="component" value="Unassembled WGS sequence"/>
</dbReference>
<evidence type="ECO:0000259" key="2">
    <source>
        <dbReference type="SMART" id="SM00867"/>
    </source>
</evidence>
<name>A0A423PWM5_9GAMM</name>
<dbReference type="InterPro" id="IPR036761">
    <property type="entry name" value="TTHA0802/YceI-like_sf"/>
</dbReference>
<feature type="signal peptide" evidence="1">
    <location>
        <begin position="1"/>
        <end position="22"/>
    </location>
</feature>
<sequence>MRTTQLIATAALTGLFAAPALAATADLKTGTYDIDPGHSYAYFSVEHMGLSTLQGRIHIEDDSTIQIAEDRDQSQVNVMLDPASVNTGHDLRDKHLRENDGFFEVKKYPEMSFKSTSISFDDDDEAKVVGDLTLHGQTHEVTLDVEDINCRVNPMEKTNYTCGFSAETEIDRTDYGMDAYSELVGTQIAIGLEVEANMPMAEAESDNDSDSDDDNDDS</sequence>
<dbReference type="SUPFAM" id="SSF101874">
    <property type="entry name" value="YceI-like"/>
    <property type="match status" value="1"/>
</dbReference>
<dbReference type="SMART" id="SM00867">
    <property type="entry name" value="YceI"/>
    <property type="match status" value="1"/>
</dbReference>
<organism evidence="3 4">
    <name type="scientific">Salinisphaera japonica YTM-1</name>
    <dbReference type="NCBI Taxonomy" id="1209778"/>
    <lineage>
        <taxon>Bacteria</taxon>
        <taxon>Pseudomonadati</taxon>
        <taxon>Pseudomonadota</taxon>
        <taxon>Gammaproteobacteria</taxon>
        <taxon>Salinisphaerales</taxon>
        <taxon>Salinisphaeraceae</taxon>
        <taxon>Salinisphaera</taxon>
    </lineage>
</organism>
<dbReference type="Pfam" id="PF04264">
    <property type="entry name" value="YceI"/>
    <property type="match status" value="1"/>
</dbReference>
<dbReference type="FunCoup" id="A0A423PWM5">
    <property type="interactions" value="112"/>
</dbReference>
<evidence type="ECO:0000313" key="3">
    <source>
        <dbReference type="EMBL" id="ROO30018.1"/>
    </source>
</evidence>